<gene>
    <name evidence="2" type="ORF">PHPALM_2242</name>
</gene>
<accession>A0A2P4YQ80</accession>
<proteinExistence type="predicted"/>
<protein>
    <submittedName>
        <fullName evidence="2">Pre-mRNA-processing factor 39</fullName>
    </submittedName>
</protein>
<feature type="coiled-coil region" evidence="1">
    <location>
        <begin position="187"/>
        <end position="214"/>
    </location>
</feature>
<evidence type="ECO:0000313" key="3">
    <source>
        <dbReference type="Proteomes" id="UP000237271"/>
    </source>
</evidence>
<organism evidence="2 3">
    <name type="scientific">Phytophthora palmivora</name>
    <dbReference type="NCBI Taxonomy" id="4796"/>
    <lineage>
        <taxon>Eukaryota</taxon>
        <taxon>Sar</taxon>
        <taxon>Stramenopiles</taxon>
        <taxon>Oomycota</taxon>
        <taxon>Peronosporomycetes</taxon>
        <taxon>Peronosporales</taxon>
        <taxon>Peronosporaceae</taxon>
        <taxon>Phytophthora</taxon>
    </lineage>
</organism>
<evidence type="ECO:0000256" key="1">
    <source>
        <dbReference type="SAM" id="Coils"/>
    </source>
</evidence>
<dbReference type="OrthoDB" id="113870at2759"/>
<reference evidence="2 3" key="1">
    <citation type="journal article" date="2017" name="Genome Biol. Evol.">
        <title>Phytophthora megakarya and P. palmivora, closely related causal agents of cacao black pod rot, underwent increases in genome sizes and gene numbers by different mechanisms.</title>
        <authorList>
            <person name="Ali S.S."/>
            <person name="Shao J."/>
            <person name="Lary D.J."/>
            <person name="Kronmiller B."/>
            <person name="Shen D."/>
            <person name="Strem M.D."/>
            <person name="Amoako-Attah I."/>
            <person name="Akrofi A.Y."/>
            <person name="Begoude B.A."/>
            <person name="Ten Hoopen G.M."/>
            <person name="Coulibaly K."/>
            <person name="Kebe B.I."/>
            <person name="Melnick R.L."/>
            <person name="Guiltinan M.J."/>
            <person name="Tyler B.M."/>
            <person name="Meinhardt L.W."/>
            <person name="Bailey B.A."/>
        </authorList>
    </citation>
    <scope>NUCLEOTIDE SEQUENCE [LARGE SCALE GENOMIC DNA]</scope>
    <source>
        <strain evidence="3">sbr112.9</strain>
    </source>
</reference>
<sequence length="226" mass="26133">MVKDGNALSSIVAKAIGASNNDDERRELVERYQALAPWINSDDYKALPRQLKLGVVHLLSETLTTADSPHTSHHLMEDTLALSSYGAQYLASHTREKCTLQRLETHKRCRDMDRQRLDAKAANLVLTWRCQRFPTHGMPPLELKTSEYLIPEVQRLQKNGGSTMQAATKVNEDALRAEIKRYSKTLKRRVEVRQQELVRDLQRQREQLESRERKKLGFRRGWANLM</sequence>
<dbReference type="EMBL" id="NCKW01000823">
    <property type="protein sequence ID" value="POM79975.1"/>
    <property type="molecule type" value="Genomic_DNA"/>
</dbReference>
<evidence type="ECO:0000313" key="2">
    <source>
        <dbReference type="EMBL" id="POM79975.1"/>
    </source>
</evidence>
<dbReference type="Proteomes" id="UP000237271">
    <property type="component" value="Unassembled WGS sequence"/>
</dbReference>
<keyword evidence="1" id="KW-0175">Coiled coil</keyword>
<dbReference type="AlphaFoldDB" id="A0A2P4YQ80"/>
<keyword evidence="3" id="KW-1185">Reference proteome</keyword>
<name>A0A2P4YQ80_9STRA</name>
<comment type="caution">
    <text evidence="2">The sequence shown here is derived from an EMBL/GenBank/DDBJ whole genome shotgun (WGS) entry which is preliminary data.</text>
</comment>